<comment type="subcellular location">
    <subcellularLocation>
        <location evidence="1">Nucleus</location>
    </subcellularLocation>
</comment>
<organism evidence="4 5">
    <name type="scientific">Linum tenue</name>
    <dbReference type="NCBI Taxonomy" id="586396"/>
    <lineage>
        <taxon>Eukaryota</taxon>
        <taxon>Viridiplantae</taxon>
        <taxon>Streptophyta</taxon>
        <taxon>Embryophyta</taxon>
        <taxon>Tracheophyta</taxon>
        <taxon>Spermatophyta</taxon>
        <taxon>Magnoliopsida</taxon>
        <taxon>eudicotyledons</taxon>
        <taxon>Gunneridae</taxon>
        <taxon>Pentapetalae</taxon>
        <taxon>rosids</taxon>
        <taxon>fabids</taxon>
        <taxon>Malpighiales</taxon>
        <taxon>Linaceae</taxon>
        <taxon>Linum</taxon>
    </lineage>
</organism>
<reference evidence="4" key="1">
    <citation type="submission" date="2022-08" db="EMBL/GenBank/DDBJ databases">
        <authorList>
            <person name="Gutierrez-Valencia J."/>
        </authorList>
    </citation>
    <scope>NUCLEOTIDE SEQUENCE</scope>
</reference>
<name>A0AAV0Q6L4_9ROSI</name>
<dbReference type="EMBL" id="CAMGYJ010000009">
    <property type="protein sequence ID" value="CAI0540953.1"/>
    <property type="molecule type" value="Genomic_DNA"/>
</dbReference>
<keyword evidence="5" id="KW-1185">Reference proteome</keyword>
<evidence type="ECO:0000313" key="4">
    <source>
        <dbReference type="EMBL" id="CAI0540953.1"/>
    </source>
</evidence>
<gene>
    <name evidence="4" type="ORF">LITE_LOCUS41901</name>
</gene>
<evidence type="ECO:0000313" key="5">
    <source>
        <dbReference type="Proteomes" id="UP001154282"/>
    </source>
</evidence>
<protein>
    <recommendedName>
        <fullName evidence="3">HTH myb-type domain-containing protein</fullName>
    </recommendedName>
</protein>
<proteinExistence type="predicted"/>
<dbReference type="PROSITE" id="PS51294">
    <property type="entry name" value="HTH_MYB"/>
    <property type="match status" value="1"/>
</dbReference>
<feature type="domain" description="HTH myb-type" evidence="3">
    <location>
        <begin position="1"/>
        <end position="23"/>
    </location>
</feature>
<keyword evidence="2" id="KW-0539">Nucleus</keyword>
<sequence length="23" mass="2625">MRGKFTDAEEHTIVKLHSVVGNR</sequence>
<dbReference type="GO" id="GO:0005634">
    <property type="term" value="C:nucleus"/>
    <property type="evidence" value="ECO:0007669"/>
    <property type="project" value="UniProtKB-SubCell"/>
</dbReference>
<comment type="caution">
    <text evidence="4">The sequence shown here is derived from an EMBL/GenBank/DDBJ whole genome shotgun (WGS) entry which is preliminary data.</text>
</comment>
<evidence type="ECO:0000256" key="1">
    <source>
        <dbReference type="ARBA" id="ARBA00004123"/>
    </source>
</evidence>
<dbReference type="InterPro" id="IPR017930">
    <property type="entry name" value="Myb_dom"/>
</dbReference>
<accession>A0AAV0Q6L4</accession>
<evidence type="ECO:0000256" key="2">
    <source>
        <dbReference type="ARBA" id="ARBA00023242"/>
    </source>
</evidence>
<dbReference type="AlphaFoldDB" id="A0AAV0Q6L4"/>
<dbReference type="Proteomes" id="UP001154282">
    <property type="component" value="Unassembled WGS sequence"/>
</dbReference>
<evidence type="ECO:0000259" key="3">
    <source>
        <dbReference type="PROSITE" id="PS51294"/>
    </source>
</evidence>